<dbReference type="Gene3D" id="3.50.50.60">
    <property type="entry name" value="FAD/NAD(P)-binding domain"/>
    <property type="match status" value="2"/>
</dbReference>
<keyword evidence="5" id="KW-0521">NADP</keyword>
<dbReference type="PRINTS" id="PR00411">
    <property type="entry name" value="PNDRDTASEI"/>
</dbReference>
<dbReference type="FunFam" id="3.50.50.60:FF:000341">
    <property type="entry name" value="Baeyer-Villiger monooxygenase"/>
    <property type="match status" value="1"/>
</dbReference>
<evidence type="ECO:0000256" key="6">
    <source>
        <dbReference type="ARBA" id="ARBA00023002"/>
    </source>
</evidence>
<comment type="similarity">
    <text evidence="2">Belongs to the FAD-binding monooxygenase family.</text>
</comment>
<dbReference type="SUPFAM" id="SSF51905">
    <property type="entry name" value="FAD/NAD(P)-binding domain"/>
    <property type="match status" value="1"/>
</dbReference>
<dbReference type="InterPro" id="IPR020946">
    <property type="entry name" value="Flavin_mOase-like"/>
</dbReference>
<name>U2ZQX1_9SPHN</name>
<dbReference type="GO" id="GO:0004499">
    <property type="term" value="F:N,N-dimethylaniline monooxygenase activity"/>
    <property type="evidence" value="ECO:0007669"/>
    <property type="project" value="InterPro"/>
</dbReference>
<evidence type="ECO:0000313" key="9">
    <source>
        <dbReference type="Proteomes" id="UP000016568"/>
    </source>
</evidence>
<gene>
    <name evidence="8" type="ORF">NT2_01_05480</name>
</gene>
<evidence type="ECO:0000256" key="5">
    <source>
        <dbReference type="ARBA" id="ARBA00022857"/>
    </source>
</evidence>
<dbReference type="GO" id="GO:0050660">
    <property type="term" value="F:flavin adenine dinucleotide binding"/>
    <property type="evidence" value="ECO:0007669"/>
    <property type="project" value="InterPro"/>
</dbReference>
<protein>
    <submittedName>
        <fullName evidence="8">Putative Baeyer-Villiger monooxygenase</fullName>
    </submittedName>
</protein>
<comment type="cofactor">
    <cofactor evidence="1">
        <name>FAD</name>
        <dbReference type="ChEBI" id="CHEBI:57692"/>
    </cofactor>
</comment>
<proteinExistence type="inferred from homology"/>
<dbReference type="PANTHER" id="PTHR43098:SF2">
    <property type="entry name" value="FAD-BINDING MONOOXYGENASE AUSB-RELATED"/>
    <property type="match status" value="1"/>
</dbReference>
<dbReference type="AlphaFoldDB" id="U2ZQX1"/>
<dbReference type="OrthoDB" id="312624at2"/>
<dbReference type="eggNOG" id="COG2072">
    <property type="taxonomic scope" value="Bacteria"/>
</dbReference>
<accession>U2ZQX1</accession>
<reference evidence="8 9" key="1">
    <citation type="submission" date="2013-09" db="EMBL/GenBank/DDBJ databases">
        <title>Whole genome shotgun sequence of Novosphingobium tardaugens NBRC 16725.</title>
        <authorList>
            <person name="Isaki S."/>
            <person name="Hosoyama A."/>
            <person name="Tsuchikane K."/>
            <person name="Katsumata H."/>
            <person name="Ando Y."/>
            <person name="Yamazaki S."/>
            <person name="Fujita N."/>
        </authorList>
    </citation>
    <scope>NUCLEOTIDE SEQUENCE [LARGE SCALE GENOMIC DNA]</scope>
    <source>
        <strain evidence="8 9">NBRC 16725</strain>
    </source>
</reference>
<keyword evidence="6" id="KW-0560">Oxidoreductase</keyword>
<evidence type="ECO:0000256" key="4">
    <source>
        <dbReference type="ARBA" id="ARBA00022827"/>
    </source>
</evidence>
<keyword evidence="3" id="KW-0285">Flavoprotein</keyword>
<dbReference type="Proteomes" id="UP000016568">
    <property type="component" value="Unassembled WGS sequence"/>
</dbReference>
<dbReference type="InterPro" id="IPR050775">
    <property type="entry name" value="FAD-binding_Monooxygenases"/>
</dbReference>
<keyword evidence="9" id="KW-1185">Reference proteome</keyword>
<comment type="caution">
    <text evidence="8">The sequence shown here is derived from an EMBL/GenBank/DDBJ whole genome shotgun (WGS) entry which is preliminary data.</text>
</comment>
<evidence type="ECO:0000313" key="8">
    <source>
        <dbReference type="EMBL" id="GAD47774.1"/>
    </source>
</evidence>
<dbReference type="RefSeq" id="WP_021688681.1">
    <property type="nucleotide sequence ID" value="NZ_BASZ01000001.1"/>
</dbReference>
<sequence>MSQLPPEDEATAVLARYKAERDRRIDSKGNAQYIDAAGSFGHYADHDPNAARRVERDPVVADVEVLIIGAGFSGILTAARLSEVGITDVRIVDTASDFGGTWYWNRYPGVQCDIESWSYLPLLEETGYIPRHRYAFGDEIREYCQLLGERYDLYPKTSFQTAVTNATWDESAGRWQIETDRGDRFSARYFLLGVGRASRPKLPGIKGIERFKGHSFHSSRWDYAYTGGGIHDDLVGLADKRVAVIGTGATGIQLIPRVAKTAKELHVFQRTPSSVGVRGNIPTDPEWFTAQPPGWQERRRSLFLEAVNGITDDAEIRDGWTESGRVMRETAPDTPETPEQMGQRALLADIEVMNRRRARVDSFVSDPETADKLKAWYALFCKRPTFNDEFLPAFNQPNVTLVDVSGDNGISEITETGVVAGGKAYDVDLIIYASGFQILGSLQQRICFSIKGRDGLELTDHWSDGMRTLHGLTVHNFPNWFYVGQGQNAIAANYTTTIDDQAKHIAYILSTARDRGMSVIEPTAEAEEAWIAEIRSGSTQAAGFYANCTPGYYNNEGGEGVTIWDESYSAGPVAFNALMRQWREEGSMAGLALR</sequence>
<evidence type="ECO:0000256" key="1">
    <source>
        <dbReference type="ARBA" id="ARBA00001974"/>
    </source>
</evidence>
<evidence type="ECO:0000256" key="2">
    <source>
        <dbReference type="ARBA" id="ARBA00010139"/>
    </source>
</evidence>
<dbReference type="PANTHER" id="PTHR43098">
    <property type="entry name" value="L-ORNITHINE N(5)-MONOOXYGENASE-RELATED"/>
    <property type="match status" value="1"/>
</dbReference>
<dbReference type="GO" id="GO:0050661">
    <property type="term" value="F:NADP binding"/>
    <property type="evidence" value="ECO:0007669"/>
    <property type="project" value="InterPro"/>
</dbReference>
<organism evidence="8 9">
    <name type="scientific">Caenibius tardaugens NBRC 16725</name>
    <dbReference type="NCBI Taxonomy" id="1219035"/>
    <lineage>
        <taxon>Bacteria</taxon>
        <taxon>Pseudomonadati</taxon>
        <taxon>Pseudomonadota</taxon>
        <taxon>Alphaproteobacteria</taxon>
        <taxon>Sphingomonadales</taxon>
        <taxon>Erythrobacteraceae</taxon>
        <taxon>Caenibius</taxon>
    </lineage>
</organism>
<dbReference type="Pfam" id="PF00743">
    <property type="entry name" value="FMO-like"/>
    <property type="match status" value="1"/>
</dbReference>
<keyword evidence="7 8" id="KW-0503">Monooxygenase</keyword>
<dbReference type="EMBL" id="BASZ01000001">
    <property type="protein sequence ID" value="GAD47774.1"/>
    <property type="molecule type" value="Genomic_DNA"/>
</dbReference>
<dbReference type="InterPro" id="IPR036188">
    <property type="entry name" value="FAD/NAD-bd_sf"/>
</dbReference>
<evidence type="ECO:0000256" key="7">
    <source>
        <dbReference type="ARBA" id="ARBA00023033"/>
    </source>
</evidence>
<dbReference type="Pfam" id="PF13450">
    <property type="entry name" value="NAD_binding_8"/>
    <property type="match status" value="1"/>
</dbReference>
<dbReference type="KEGG" id="ntd:EGO55_14405"/>
<evidence type="ECO:0000256" key="3">
    <source>
        <dbReference type="ARBA" id="ARBA00022630"/>
    </source>
</evidence>
<keyword evidence="4" id="KW-0274">FAD</keyword>